<keyword evidence="4" id="KW-0677">Repeat</keyword>
<proteinExistence type="predicted"/>
<keyword evidence="8" id="KW-0472">Membrane</keyword>
<dbReference type="InterPro" id="IPR011527">
    <property type="entry name" value="ABC1_TM_dom"/>
</dbReference>
<organism evidence="9">
    <name type="scientific">Cyprideis torosa</name>
    <dbReference type="NCBI Taxonomy" id="163714"/>
    <lineage>
        <taxon>Eukaryota</taxon>
        <taxon>Metazoa</taxon>
        <taxon>Ecdysozoa</taxon>
        <taxon>Arthropoda</taxon>
        <taxon>Crustacea</taxon>
        <taxon>Oligostraca</taxon>
        <taxon>Ostracoda</taxon>
        <taxon>Podocopa</taxon>
        <taxon>Podocopida</taxon>
        <taxon>Cytherocopina</taxon>
        <taxon>Cytheroidea</taxon>
        <taxon>Cytherideidae</taxon>
        <taxon>Cyprideis</taxon>
    </lineage>
</organism>
<dbReference type="InterPro" id="IPR003439">
    <property type="entry name" value="ABC_transporter-like_ATP-bd"/>
</dbReference>
<protein>
    <submittedName>
        <fullName evidence="9">Uncharacterized protein</fullName>
    </submittedName>
</protein>
<evidence type="ECO:0000256" key="7">
    <source>
        <dbReference type="ARBA" id="ARBA00022989"/>
    </source>
</evidence>
<dbReference type="GO" id="GO:0016020">
    <property type="term" value="C:membrane"/>
    <property type="evidence" value="ECO:0007669"/>
    <property type="project" value="InterPro"/>
</dbReference>
<dbReference type="GO" id="GO:0016887">
    <property type="term" value="F:ATP hydrolysis activity"/>
    <property type="evidence" value="ECO:0007669"/>
    <property type="project" value="InterPro"/>
</dbReference>
<dbReference type="PANTHER" id="PTHR24223:SF443">
    <property type="entry name" value="MULTIDRUG-RESISTANCE LIKE PROTEIN 1, ISOFORM I"/>
    <property type="match status" value="1"/>
</dbReference>
<evidence type="ECO:0000256" key="1">
    <source>
        <dbReference type="ARBA" id="ARBA00004127"/>
    </source>
</evidence>
<evidence type="ECO:0000256" key="8">
    <source>
        <dbReference type="ARBA" id="ARBA00023136"/>
    </source>
</evidence>
<evidence type="ECO:0000256" key="6">
    <source>
        <dbReference type="ARBA" id="ARBA00022840"/>
    </source>
</evidence>
<dbReference type="GO" id="GO:0012505">
    <property type="term" value="C:endomembrane system"/>
    <property type="evidence" value="ECO:0007669"/>
    <property type="project" value="UniProtKB-SubCell"/>
</dbReference>
<dbReference type="InterPro" id="IPR050173">
    <property type="entry name" value="ABC_transporter_C-like"/>
</dbReference>
<dbReference type="OrthoDB" id="6500128at2759"/>
<evidence type="ECO:0000313" key="9">
    <source>
        <dbReference type="EMBL" id="CAD7236816.1"/>
    </source>
</evidence>
<dbReference type="Gene3D" id="1.20.1560.10">
    <property type="entry name" value="ABC transporter type 1, transmembrane domain"/>
    <property type="match status" value="1"/>
</dbReference>
<evidence type="ECO:0000256" key="5">
    <source>
        <dbReference type="ARBA" id="ARBA00022741"/>
    </source>
</evidence>
<comment type="subcellular location">
    <subcellularLocation>
        <location evidence="1">Endomembrane system</location>
        <topology evidence="1">Multi-pass membrane protein</topology>
    </subcellularLocation>
</comment>
<dbReference type="InterPro" id="IPR036640">
    <property type="entry name" value="ABC1_TM_sf"/>
</dbReference>
<keyword evidence="2" id="KW-0813">Transport</keyword>
<keyword evidence="7" id="KW-1133">Transmembrane helix</keyword>
<dbReference type="GO" id="GO:0140359">
    <property type="term" value="F:ABC-type transporter activity"/>
    <property type="evidence" value="ECO:0007669"/>
    <property type="project" value="InterPro"/>
</dbReference>
<name>A0A7R8ZYN5_9CRUS</name>
<evidence type="ECO:0000256" key="2">
    <source>
        <dbReference type="ARBA" id="ARBA00022448"/>
    </source>
</evidence>
<dbReference type="Gene3D" id="3.40.50.300">
    <property type="entry name" value="P-loop containing nucleotide triphosphate hydrolases"/>
    <property type="match status" value="1"/>
</dbReference>
<keyword evidence="3" id="KW-0812">Transmembrane</keyword>
<accession>A0A7R8ZYN5</accession>
<dbReference type="GO" id="GO:0005524">
    <property type="term" value="F:ATP binding"/>
    <property type="evidence" value="ECO:0007669"/>
    <property type="project" value="UniProtKB-KW"/>
</dbReference>
<reference evidence="9" key="1">
    <citation type="submission" date="2020-11" db="EMBL/GenBank/DDBJ databases">
        <authorList>
            <person name="Tran Van P."/>
        </authorList>
    </citation>
    <scope>NUCLEOTIDE SEQUENCE</scope>
</reference>
<dbReference type="AlphaFoldDB" id="A0A7R8ZYN5"/>
<dbReference type="Pfam" id="PF00664">
    <property type="entry name" value="ABC_membrane"/>
    <property type="match status" value="1"/>
</dbReference>
<dbReference type="SUPFAM" id="SSF90123">
    <property type="entry name" value="ABC transporter transmembrane region"/>
    <property type="match status" value="1"/>
</dbReference>
<evidence type="ECO:0000256" key="4">
    <source>
        <dbReference type="ARBA" id="ARBA00022737"/>
    </source>
</evidence>
<keyword evidence="6" id="KW-0067">ATP-binding</keyword>
<dbReference type="PROSITE" id="PS50929">
    <property type="entry name" value="ABC_TM1F"/>
    <property type="match status" value="1"/>
</dbReference>
<dbReference type="InterPro" id="IPR027417">
    <property type="entry name" value="P-loop_NTPase"/>
</dbReference>
<dbReference type="PANTHER" id="PTHR24223">
    <property type="entry name" value="ATP-BINDING CASSETTE SUB-FAMILY C"/>
    <property type="match status" value="1"/>
</dbReference>
<dbReference type="SUPFAM" id="SSF52540">
    <property type="entry name" value="P-loop containing nucleoside triphosphate hydrolases"/>
    <property type="match status" value="1"/>
</dbReference>
<gene>
    <name evidence="9" type="ORF">CTOB1V02_LOCUS14631</name>
</gene>
<sequence>MRALEQEYTHVRVLEQGYSGVAAILTVCGIMTVLILGNLVLVWYTRSLQFKVMELKDQRIRLMSEVLAGIKVRDGARKEDLELFVERTSFSLKVLKLYGWEKSFEQKILEARKKEMKVVRQIAVLNSLFVFNMNFLPFLMTLAAFAMHILSDQNNQLDASKAFVCVSLFDIIRIPLTSLPSLIFNLIQVQVSLQRIDAFMNQTEVNADNVLQGSSGDPPILVQNASFTWEPQQRITHLYNLNFMVPHGALVGVVGPVGAGKSSLLSALVGDVDKISGSVRVTGVISYLPQIPWMQNASIRDNILFGKPFDAGFYRQVIEACALSLDFH</sequence>
<feature type="non-terminal residue" evidence="9">
    <location>
        <position position="1"/>
    </location>
</feature>
<evidence type="ECO:0000256" key="3">
    <source>
        <dbReference type="ARBA" id="ARBA00022692"/>
    </source>
</evidence>
<dbReference type="EMBL" id="OB682119">
    <property type="protein sequence ID" value="CAD7236816.1"/>
    <property type="molecule type" value="Genomic_DNA"/>
</dbReference>
<dbReference type="Pfam" id="PF00005">
    <property type="entry name" value="ABC_tran"/>
    <property type="match status" value="1"/>
</dbReference>
<keyword evidence="5" id="KW-0547">Nucleotide-binding</keyword>